<dbReference type="Gene3D" id="3.40.630.30">
    <property type="match status" value="1"/>
</dbReference>
<evidence type="ECO:0000313" key="1">
    <source>
        <dbReference type="EMBL" id="SIT96676.1"/>
    </source>
</evidence>
<dbReference type="RefSeq" id="WP_084173897.1">
    <property type="nucleotide sequence ID" value="NZ_FTPU01000012.1"/>
</dbReference>
<dbReference type="OrthoDB" id="9808687at2"/>
<gene>
    <name evidence="1" type="ORF">SAMN05660493_01369</name>
</gene>
<organism evidence="1 2">
    <name type="scientific">Epilithonimonas bovis DSM 19482</name>
    <dbReference type="NCBI Taxonomy" id="1121284"/>
    <lineage>
        <taxon>Bacteria</taxon>
        <taxon>Pseudomonadati</taxon>
        <taxon>Bacteroidota</taxon>
        <taxon>Flavobacteriia</taxon>
        <taxon>Flavobacteriales</taxon>
        <taxon>Weeksellaceae</taxon>
        <taxon>Chryseobacterium group</taxon>
        <taxon>Epilithonimonas</taxon>
    </lineage>
</organism>
<dbReference type="InterPro" id="IPR016181">
    <property type="entry name" value="Acyl_CoA_acyltransferase"/>
</dbReference>
<keyword evidence="2" id="KW-1185">Reference proteome</keyword>
<protein>
    <submittedName>
        <fullName evidence="1">Acetyltransferase (GNAT) domain-containing protein</fullName>
    </submittedName>
</protein>
<dbReference type="GO" id="GO:0016740">
    <property type="term" value="F:transferase activity"/>
    <property type="evidence" value="ECO:0007669"/>
    <property type="project" value="UniProtKB-KW"/>
</dbReference>
<keyword evidence="1" id="KW-0808">Transferase</keyword>
<dbReference type="EMBL" id="FTPU01000012">
    <property type="protein sequence ID" value="SIT96676.1"/>
    <property type="molecule type" value="Genomic_DNA"/>
</dbReference>
<name>A0A1U7PSY3_9FLAO</name>
<dbReference type="SUPFAM" id="SSF55729">
    <property type="entry name" value="Acyl-CoA N-acyltransferases (Nat)"/>
    <property type="match status" value="1"/>
</dbReference>
<dbReference type="STRING" id="1121284.SAMN05660493_01369"/>
<dbReference type="AlphaFoldDB" id="A0A1U7PSY3"/>
<evidence type="ECO:0000313" key="2">
    <source>
        <dbReference type="Proteomes" id="UP000187261"/>
    </source>
</evidence>
<reference evidence="2" key="1">
    <citation type="submission" date="2016-10" db="EMBL/GenBank/DDBJ databases">
        <authorList>
            <person name="Varghese N."/>
            <person name="Submissions S."/>
        </authorList>
    </citation>
    <scope>NUCLEOTIDE SEQUENCE [LARGE SCALE GENOMIC DNA]</scope>
    <source>
        <strain evidence="2">DSM 19482</strain>
    </source>
</reference>
<dbReference type="Proteomes" id="UP000187261">
    <property type="component" value="Unassembled WGS sequence"/>
</dbReference>
<sequence>MFPQKIFAEIMMDAIEIRSYKDEDFDKWNNFVSTAKNGTFLFRRDFMDYHKDRFDDFSLLIYNNSQLVAILPGHLKNNEFHSHQGLTYGGIIAKQDLRMTVFFDVVSEVLRFLSQKEIPFFYWKEIPYFYTQFPSDEWKYLMFITNAELYRRDLCSVVDLKRDYYTSKSVVRYVKSSEKSGIYYKKCDLWKEFWKEILEPELLLNHNTSPVHSLKEIMALKSKFENNIHLYGVFSDDKMLGGTVIFTDKNVAHAQYICVKTEYKDKKALNFLFHKLLSEEFINYDYFDFGISNEDNGRKLNKGLLFWKEGFGARGVSQDFYKISTHNYNLIEQMYV</sequence>
<proteinExistence type="predicted"/>
<accession>A0A1U7PSY3</accession>